<dbReference type="AlphaFoldDB" id="A0A7J8CP08"/>
<protein>
    <submittedName>
        <fullName evidence="1">Acid phosphatase 6, lysophosphatidic</fullName>
    </submittedName>
</protein>
<name>A0A7J8CP08_MOLMO</name>
<dbReference type="Proteomes" id="UP000550707">
    <property type="component" value="Unassembled WGS sequence"/>
</dbReference>
<reference evidence="1 2" key="1">
    <citation type="journal article" date="2020" name="Nature">
        <title>Six reference-quality genomes reveal evolution of bat adaptations.</title>
        <authorList>
            <person name="Jebb D."/>
            <person name="Huang Z."/>
            <person name="Pippel M."/>
            <person name="Hughes G.M."/>
            <person name="Lavrichenko K."/>
            <person name="Devanna P."/>
            <person name="Winkler S."/>
            <person name="Jermiin L.S."/>
            <person name="Skirmuntt E.C."/>
            <person name="Katzourakis A."/>
            <person name="Burkitt-Gray L."/>
            <person name="Ray D.A."/>
            <person name="Sullivan K.A.M."/>
            <person name="Roscito J.G."/>
            <person name="Kirilenko B.M."/>
            <person name="Davalos L.M."/>
            <person name="Corthals A.P."/>
            <person name="Power M.L."/>
            <person name="Jones G."/>
            <person name="Ransome R.D."/>
            <person name="Dechmann D.K.N."/>
            <person name="Locatelli A.G."/>
            <person name="Puechmaille S.J."/>
            <person name="Fedrigo O."/>
            <person name="Jarvis E.D."/>
            <person name="Hiller M."/>
            <person name="Vernes S.C."/>
            <person name="Myers E.W."/>
            <person name="Teeling E.C."/>
        </authorList>
    </citation>
    <scope>NUCLEOTIDE SEQUENCE [LARGE SCALE GENOMIC DNA]</scope>
    <source>
        <strain evidence="1">MMolMol1</strain>
        <tissue evidence="1">Muscle</tissue>
    </source>
</reference>
<proteinExistence type="predicted"/>
<gene>
    <name evidence="1" type="ORF">HJG59_000220</name>
</gene>
<keyword evidence="2" id="KW-1185">Reference proteome</keyword>
<comment type="caution">
    <text evidence="1">The sequence shown here is derived from an EMBL/GenBank/DDBJ whole genome shotgun (WGS) entry which is preliminary data.</text>
</comment>
<dbReference type="Gene3D" id="3.40.50.1240">
    <property type="entry name" value="Phosphoglycerate mutase-like"/>
    <property type="match status" value="1"/>
</dbReference>
<dbReference type="InterPro" id="IPR029033">
    <property type="entry name" value="His_PPase_superfam"/>
</dbReference>
<sequence length="69" mass="7378">MGIASSNGVDFLVLLDDVAAEQEQVLSGCPDQLCPLDKFLNTLSVHTLNPEKIHLLCSQAQVVELGNGE</sequence>
<dbReference type="InParanoid" id="A0A7J8CP08"/>
<organism evidence="1 2">
    <name type="scientific">Molossus molossus</name>
    <name type="common">Pallas' mastiff bat</name>
    <name type="synonym">Vespertilio molossus</name>
    <dbReference type="NCBI Taxonomy" id="27622"/>
    <lineage>
        <taxon>Eukaryota</taxon>
        <taxon>Metazoa</taxon>
        <taxon>Chordata</taxon>
        <taxon>Craniata</taxon>
        <taxon>Vertebrata</taxon>
        <taxon>Euteleostomi</taxon>
        <taxon>Mammalia</taxon>
        <taxon>Eutheria</taxon>
        <taxon>Laurasiatheria</taxon>
        <taxon>Chiroptera</taxon>
        <taxon>Yangochiroptera</taxon>
        <taxon>Molossidae</taxon>
        <taxon>Molossus</taxon>
    </lineage>
</organism>
<dbReference type="EMBL" id="JACASF010000020">
    <property type="protein sequence ID" value="KAF6412600.1"/>
    <property type="molecule type" value="Genomic_DNA"/>
</dbReference>
<evidence type="ECO:0000313" key="2">
    <source>
        <dbReference type="Proteomes" id="UP000550707"/>
    </source>
</evidence>
<evidence type="ECO:0000313" key="1">
    <source>
        <dbReference type="EMBL" id="KAF6412600.1"/>
    </source>
</evidence>
<accession>A0A7J8CP08</accession>